<proteinExistence type="predicted"/>
<reference evidence="3 4" key="1">
    <citation type="journal article" date="2023" name="Sci. Data">
        <title>Genome assembly of the Korean intertidal mud-creeper Batillaria attramentaria.</title>
        <authorList>
            <person name="Patra A.K."/>
            <person name="Ho P.T."/>
            <person name="Jun S."/>
            <person name="Lee S.J."/>
            <person name="Kim Y."/>
            <person name="Won Y.J."/>
        </authorList>
    </citation>
    <scope>NUCLEOTIDE SEQUENCE [LARGE SCALE GENOMIC DNA]</scope>
    <source>
        <strain evidence="3">Wonlab-2016</strain>
    </source>
</reference>
<comment type="caution">
    <text evidence="3">The sequence shown here is derived from an EMBL/GenBank/DDBJ whole genome shotgun (WGS) entry which is preliminary data.</text>
</comment>
<feature type="chain" id="PRO_5044858721" evidence="2">
    <location>
        <begin position="25"/>
        <end position="106"/>
    </location>
</feature>
<protein>
    <submittedName>
        <fullName evidence="3">Uncharacterized protein</fullName>
    </submittedName>
</protein>
<evidence type="ECO:0000313" key="4">
    <source>
        <dbReference type="Proteomes" id="UP001519460"/>
    </source>
</evidence>
<dbReference type="Proteomes" id="UP001519460">
    <property type="component" value="Unassembled WGS sequence"/>
</dbReference>
<accession>A0ABD0JQI9</accession>
<evidence type="ECO:0000256" key="2">
    <source>
        <dbReference type="SAM" id="SignalP"/>
    </source>
</evidence>
<organism evidence="3 4">
    <name type="scientific">Batillaria attramentaria</name>
    <dbReference type="NCBI Taxonomy" id="370345"/>
    <lineage>
        <taxon>Eukaryota</taxon>
        <taxon>Metazoa</taxon>
        <taxon>Spiralia</taxon>
        <taxon>Lophotrochozoa</taxon>
        <taxon>Mollusca</taxon>
        <taxon>Gastropoda</taxon>
        <taxon>Caenogastropoda</taxon>
        <taxon>Sorbeoconcha</taxon>
        <taxon>Cerithioidea</taxon>
        <taxon>Batillariidae</taxon>
        <taxon>Batillaria</taxon>
    </lineage>
</organism>
<gene>
    <name evidence="3" type="ORF">BaRGS_00031777</name>
</gene>
<evidence type="ECO:0000313" key="3">
    <source>
        <dbReference type="EMBL" id="KAK7477001.1"/>
    </source>
</evidence>
<feature type="signal peptide" evidence="2">
    <location>
        <begin position="1"/>
        <end position="24"/>
    </location>
</feature>
<keyword evidence="1" id="KW-0175">Coiled coil</keyword>
<keyword evidence="2" id="KW-0732">Signal</keyword>
<dbReference type="EMBL" id="JACVVK020000360">
    <property type="protein sequence ID" value="KAK7477001.1"/>
    <property type="molecule type" value="Genomic_DNA"/>
</dbReference>
<name>A0ABD0JQI9_9CAEN</name>
<dbReference type="AlphaFoldDB" id="A0ABD0JQI9"/>
<sequence length="106" mass="12132">METKINLLIFGIVTWFSLFSVCWTDASHSNQSDCDFTKAQKIAELKDKLAKVQNTLEHVGTRIRELEHEDEEWQKTLTATGVYQGGHIRFYQLVPVKSKLASLTDC</sequence>
<keyword evidence="4" id="KW-1185">Reference proteome</keyword>
<feature type="coiled-coil region" evidence="1">
    <location>
        <begin position="42"/>
        <end position="69"/>
    </location>
</feature>
<evidence type="ECO:0000256" key="1">
    <source>
        <dbReference type="SAM" id="Coils"/>
    </source>
</evidence>